<dbReference type="EMBL" id="OC005786">
    <property type="protein sequence ID" value="CAD7265639.1"/>
    <property type="molecule type" value="Genomic_DNA"/>
</dbReference>
<evidence type="ECO:0000313" key="2">
    <source>
        <dbReference type="EMBL" id="CAD7265639.1"/>
    </source>
</evidence>
<organism evidence="2">
    <name type="scientific">Timema shepardi</name>
    <name type="common">Walking stick</name>
    <dbReference type="NCBI Taxonomy" id="629360"/>
    <lineage>
        <taxon>Eukaryota</taxon>
        <taxon>Metazoa</taxon>
        <taxon>Ecdysozoa</taxon>
        <taxon>Arthropoda</taxon>
        <taxon>Hexapoda</taxon>
        <taxon>Insecta</taxon>
        <taxon>Pterygota</taxon>
        <taxon>Neoptera</taxon>
        <taxon>Polyneoptera</taxon>
        <taxon>Phasmatodea</taxon>
        <taxon>Timematodea</taxon>
        <taxon>Timematoidea</taxon>
        <taxon>Timematidae</taxon>
        <taxon>Timema</taxon>
    </lineage>
</organism>
<accession>A0A7R9B3G1</accession>
<evidence type="ECO:0000256" key="1">
    <source>
        <dbReference type="SAM" id="MobiDB-lite"/>
    </source>
</evidence>
<reference evidence="2" key="1">
    <citation type="submission" date="2020-11" db="EMBL/GenBank/DDBJ databases">
        <authorList>
            <person name="Tran Van P."/>
        </authorList>
    </citation>
    <scope>NUCLEOTIDE SEQUENCE</scope>
</reference>
<name>A0A7R9B3G1_TIMSH</name>
<protein>
    <submittedName>
        <fullName evidence="2">Uncharacterized protein</fullName>
    </submittedName>
</protein>
<proteinExistence type="predicted"/>
<feature type="region of interest" description="Disordered" evidence="1">
    <location>
        <begin position="20"/>
        <end position="39"/>
    </location>
</feature>
<dbReference type="AlphaFoldDB" id="A0A7R9B3G1"/>
<gene>
    <name evidence="2" type="ORF">TSIB3V08_LOCUS9670</name>
</gene>
<sequence length="404" mass="45198">MCNGRIGKVELEEVNPHLRGGRVENHLGKTTPSSPDRDSNLDLLVLSSRAQHDMHVSQLCHRGGSGLSDYDKYRRWRVGISEMFVFWDLNRSFVKIDTVSILSGLMEDRTISVIFKNHVTCWLPLPKIRLPRVLLLVSFNTGDKGSKKQGKRSTMYTRMSSNIKGQFTLASTLSWDDRGGRGTDVFLSLSERSVGASAWIRRAHRHLKSTWLPTLRYSIATQVCGHQKYPPTSGCSVNCHVHEPALREQQCSVFLAVSPSSPHPSYACMRTTFKHHAAGTVKLTKTLATILAQVLIRVILGFVPSNVLFFQEAFITHVTFVRTLFRVGGATMNCEHMFRLEAPAASFAVVSVLAGVHLEVAPGFEAQVTLFTLVVFFSFLHEDTLRKVVFEFKASVAHFALVRV</sequence>